<dbReference type="GO" id="GO:0006352">
    <property type="term" value="P:DNA-templated transcription initiation"/>
    <property type="evidence" value="ECO:0007669"/>
    <property type="project" value="InterPro"/>
</dbReference>
<protein>
    <recommendedName>
        <fullName evidence="2">RNA polymerase sigma-70 region 2 domain-containing protein</fullName>
    </recommendedName>
</protein>
<dbReference type="GO" id="GO:0003700">
    <property type="term" value="F:DNA-binding transcription factor activity"/>
    <property type="evidence" value="ECO:0007669"/>
    <property type="project" value="InterPro"/>
</dbReference>
<dbReference type="InterPro" id="IPR013325">
    <property type="entry name" value="RNA_pol_sigma_r2"/>
</dbReference>
<dbReference type="SUPFAM" id="SSF88946">
    <property type="entry name" value="Sigma2 domain of RNA polymerase sigma factors"/>
    <property type="match status" value="1"/>
</dbReference>
<dbReference type="RefSeq" id="WP_406694311.1">
    <property type="nucleotide sequence ID" value="NZ_CP155447.1"/>
</dbReference>
<name>A0AAU7C8U0_9BACT</name>
<evidence type="ECO:0000313" key="1">
    <source>
        <dbReference type="EMBL" id="XBH01572.1"/>
    </source>
</evidence>
<dbReference type="Gene3D" id="1.10.1740.10">
    <property type="match status" value="1"/>
</dbReference>
<organism evidence="1">
    <name type="scientific">Singulisphaera sp. Ch08</name>
    <dbReference type="NCBI Taxonomy" id="3120278"/>
    <lineage>
        <taxon>Bacteria</taxon>
        <taxon>Pseudomonadati</taxon>
        <taxon>Planctomycetota</taxon>
        <taxon>Planctomycetia</taxon>
        <taxon>Isosphaerales</taxon>
        <taxon>Isosphaeraceae</taxon>
        <taxon>Singulisphaera</taxon>
    </lineage>
</organism>
<reference evidence="1" key="1">
    <citation type="submission" date="2024-05" db="EMBL/GenBank/DDBJ databases">
        <title>Planctomycetes of the genus Singulisphaera possess chitinolytic capabilities.</title>
        <authorList>
            <person name="Ivanova A."/>
        </authorList>
    </citation>
    <scope>NUCLEOTIDE SEQUENCE</scope>
    <source>
        <strain evidence="1">Ch08T</strain>
    </source>
</reference>
<gene>
    <name evidence="1" type="ORF">V5E97_24875</name>
</gene>
<accession>A0AAU7C8U0</accession>
<dbReference type="EMBL" id="CP155447">
    <property type="protein sequence ID" value="XBH01572.1"/>
    <property type="molecule type" value="Genomic_DNA"/>
</dbReference>
<dbReference type="AlphaFoldDB" id="A0AAU7C8U0"/>
<sequence>MADARRLEIQRGLRGLFNVGTVAGLSDGDLLDRFIARRGESAEMAFAALVEWHGPMVLRVCRQVLNDPHVAQGAFQATFLVLMRKAGSLRHRDSIAT</sequence>
<evidence type="ECO:0008006" key="2">
    <source>
        <dbReference type="Google" id="ProtNLM"/>
    </source>
</evidence>
<proteinExistence type="predicted"/>